<comment type="caution">
    <text evidence="2">The sequence shown here is derived from an EMBL/GenBank/DDBJ whole genome shotgun (WGS) entry which is preliminary data.</text>
</comment>
<reference evidence="1" key="2">
    <citation type="submission" date="2021-10" db="EMBL/GenBank/DDBJ databases">
        <title>Collection of gut derived symbiotic bacterial strains cultured from healthy donors.</title>
        <authorList>
            <person name="Lin H."/>
            <person name="Littmann E."/>
            <person name="Kohout C."/>
            <person name="Pamer E.G."/>
        </authorList>
    </citation>
    <scope>NUCLEOTIDE SEQUENCE</scope>
    <source>
        <strain evidence="1">DFI.2.94</strain>
    </source>
</reference>
<evidence type="ECO:0000313" key="1">
    <source>
        <dbReference type="EMBL" id="MCB6519624.1"/>
    </source>
</evidence>
<sequence length="113" mass="13092">MYVEKKADIAPANSLSCEGKDIDYTRDKQRVFQCLFTVPRTRAQVETLTGIRINSVCYYVGMLANDGKVKVHHKGICPVTRHDNVEFLTTNPELFPKDKQFSFWDKWEGVKYD</sequence>
<dbReference type="EMBL" id="WKNE01000025">
    <property type="protein sequence ID" value="MRZ56960.1"/>
    <property type="molecule type" value="Genomic_DNA"/>
</dbReference>
<dbReference type="Proteomes" id="UP000432516">
    <property type="component" value="Unassembled WGS sequence"/>
</dbReference>
<organism evidence="2 3">
    <name type="scientific">Parabacteroides distasonis</name>
    <dbReference type="NCBI Taxonomy" id="823"/>
    <lineage>
        <taxon>Bacteria</taxon>
        <taxon>Pseudomonadati</taxon>
        <taxon>Bacteroidota</taxon>
        <taxon>Bacteroidia</taxon>
        <taxon>Bacteroidales</taxon>
        <taxon>Tannerellaceae</taxon>
        <taxon>Parabacteroides</taxon>
    </lineage>
</organism>
<reference evidence="2 3" key="1">
    <citation type="journal article" date="2019" name="Nat. Med.">
        <title>A library of human gut bacterial isolates paired with longitudinal multiomics data enables mechanistic microbiome research.</title>
        <authorList>
            <person name="Poyet M."/>
            <person name="Groussin M."/>
            <person name="Gibbons S.M."/>
            <person name="Avila-Pacheco J."/>
            <person name="Jiang X."/>
            <person name="Kearney S.M."/>
            <person name="Perrotta A.R."/>
            <person name="Berdy B."/>
            <person name="Zhao S."/>
            <person name="Lieberman T.D."/>
            <person name="Swanson P.K."/>
            <person name="Smith M."/>
            <person name="Roesemann S."/>
            <person name="Alexander J.E."/>
            <person name="Rich S.A."/>
            <person name="Livny J."/>
            <person name="Vlamakis H."/>
            <person name="Clish C."/>
            <person name="Bullock K."/>
            <person name="Deik A."/>
            <person name="Scott J."/>
            <person name="Pierce K.A."/>
            <person name="Xavier R.J."/>
            <person name="Alm E.J."/>
        </authorList>
    </citation>
    <scope>NUCLEOTIDE SEQUENCE [LARGE SCALE GENOMIC DNA]</scope>
    <source>
        <strain evidence="2 3">BIOML-A2</strain>
    </source>
</reference>
<evidence type="ECO:0008006" key="4">
    <source>
        <dbReference type="Google" id="ProtNLM"/>
    </source>
</evidence>
<gene>
    <name evidence="2" type="ORF">GKD68_19900</name>
    <name evidence="1" type="ORF">LI194_17700</name>
</gene>
<name>A0A6I2NW43_PARDI</name>
<dbReference type="Proteomes" id="UP001198806">
    <property type="component" value="Unassembled WGS sequence"/>
</dbReference>
<dbReference type="EMBL" id="JAJCNI010000026">
    <property type="protein sequence ID" value="MCB6519624.1"/>
    <property type="molecule type" value="Genomic_DNA"/>
</dbReference>
<dbReference type="GeneID" id="93524872"/>
<evidence type="ECO:0000313" key="3">
    <source>
        <dbReference type="Proteomes" id="UP000432516"/>
    </source>
</evidence>
<dbReference type="RefSeq" id="WP_009275894.1">
    <property type="nucleotide sequence ID" value="NZ_CP042285.1"/>
</dbReference>
<protein>
    <recommendedName>
        <fullName evidence="4">Winged helix-turn-helix domain-containing protein</fullName>
    </recommendedName>
</protein>
<evidence type="ECO:0000313" key="2">
    <source>
        <dbReference type="EMBL" id="MRZ56960.1"/>
    </source>
</evidence>
<accession>A0A6I2NW43</accession>
<proteinExistence type="predicted"/>
<dbReference type="AlphaFoldDB" id="A0A6I2NW43"/>